<comment type="similarity">
    <text evidence="3 10">Belongs to the cytochrome P450 family.</text>
</comment>
<dbReference type="CDD" id="cd20628">
    <property type="entry name" value="CYP4"/>
    <property type="match status" value="1"/>
</dbReference>
<evidence type="ECO:0000256" key="7">
    <source>
        <dbReference type="ARBA" id="ARBA00023033"/>
    </source>
</evidence>
<evidence type="ECO:0000256" key="2">
    <source>
        <dbReference type="ARBA" id="ARBA00004586"/>
    </source>
</evidence>
<evidence type="ECO:0000313" key="11">
    <source>
        <dbReference type="EMBL" id="GBM73824.1"/>
    </source>
</evidence>
<keyword evidence="5" id="KW-0256">Endoplasmic reticulum</keyword>
<dbReference type="EMBL" id="BGPR01002459">
    <property type="protein sequence ID" value="GBM73824.1"/>
    <property type="molecule type" value="Genomic_DNA"/>
</dbReference>
<dbReference type="InterPro" id="IPR002401">
    <property type="entry name" value="Cyt_P450_E_grp-I"/>
</dbReference>
<accession>A0A4Y2I857</accession>
<dbReference type="GO" id="GO:0005506">
    <property type="term" value="F:iron ion binding"/>
    <property type="evidence" value="ECO:0007669"/>
    <property type="project" value="InterPro"/>
</dbReference>
<evidence type="ECO:0000256" key="10">
    <source>
        <dbReference type="RuleBase" id="RU000461"/>
    </source>
</evidence>
<evidence type="ECO:0000256" key="9">
    <source>
        <dbReference type="PIRSR" id="PIRSR602401-1"/>
    </source>
</evidence>
<evidence type="ECO:0000256" key="4">
    <source>
        <dbReference type="ARBA" id="ARBA00022617"/>
    </source>
</evidence>
<proteinExistence type="inferred from homology"/>
<dbReference type="PANTHER" id="PTHR24291">
    <property type="entry name" value="CYTOCHROME P450 FAMILY 4"/>
    <property type="match status" value="1"/>
</dbReference>
<dbReference type="InterPro" id="IPR001128">
    <property type="entry name" value="Cyt_P450"/>
</dbReference>
<dbReference type="AlphaFoldDB" id="A0A4Y2I857"/>
<dbReference type="InterPro" id="IPR017972">
    <property type="entry name" value="Cyt_P450_CS"/>
</dbReference>
<dbReference type="PRINTS" id="PR00385">
    <property type="entry name" value="P450"/>
</dbReference>
<keyword evidence="8" id="KW-0472">Membrane</keyword>
<dbReference type="GO" id="GO:0005789">
    <property type="term" value="C:endoplasmic reticulum membrane"/>
    <property type="evidence" value="ECO:0007669"/>
    <property type="project" value="UniProtKB-SubCell"/>
</dbReference>
<name>A0A4Y2I857_ARAVE</name>
<dbReference type="Gene3D" id="1.10.630.10">
    <property type="entry name" value="Cytochrome P450"/>
    <property type="match status" value="1"/>
</dbReference>
<keyword evidence="10" id="KW-0560">Oxidoreductase</keyword>
<keyword evidence="7 10" id="KW-0503">Monooxygenase</keyword>
<feature type="binding site" description="axial binding residue" evidence="9">
    <location>
        <position position="410"/>
    </location>
    <ligand>
        <name>heme</name>
        <dbReference type="ChEBI" id="CHEBI:30413"/>
    </ligand>
    <ligandPart>
        <name>Fe</name>
        <dbReference type="ChEBI" id="CHEBI:18248"/>
    </ligandPart>
</feature>
<keyword evidence="4 9" id="KW-0349">Heme</keyword>
<dbReference type="OrthoDB" id="6433301at2759"/>
<organism evidence="11 12">
    <name type="scientific">Araneus ventricosus</name>
    <name type="common">Orbweaver spider</name>
    <name type="synonym">Epeira ventricosa</name>
    <dbReference type="NCBI Taxonomy" id="182803"/>
    <lineage>
        <taxon>Eukaryota</taxon>
        <taxon>Metazoa</taxon>
        <taxon>Ecdysozoa</taxon>
        <taxon>Arthropoda</taxon>
        <taxon>Chelicerata</taxon>
        <taxon>Arachnida</taxon>
        <taxon>Araneae</taxon>
        <taxon>Araneomorphae</taxon>
        <taxon>Entelegynae</taxon>
        <taxon>Araneoidea</taxon>
        <taxon>Araneidae</taxon>
        <taxon>Araneus</taxon>
    </lineage>
</organism>
<sequence>MPSFFNVFGDIKDLWTFHDIHLNVMDVFVKRAKLFQKQGLMCMWFSYAPAIFLLKADAVKVILKSNKILDKGWMYEWMKPVVGEGLLTSAGEKWKFQKRLLTPCFHADVVRNFMATFNEESQNLVSVLREETKKDLTRVAEKLTLCTLDIASETIFGVTLGALKNEDAQYLKSLRKIASIYMARIYYPWLWPDFIFWRTKMGKDMKQNLEVLHQVTRNIIEEKRNRFLKGEKITLKGKRKAMLDLLLEKHCVSQELSEEDIREQVDLFLIAGHETLGTTISWALFLLGHHPEVQAKIHDEVDRVFGDDIDRPVTEDDFKDLQYLECVLKETLRLYPGIPIFAREAPEDININGYPIPKGAACIIFAYSLHRDEDVFPDPEKFDPDRFSPENSVNIPEFAYIPFSAGPRNCIGYKFAEMELRVILSWILRNFTVQSLDPMDKVKPILNIGIHPNAEIRIRISSRSVPKPA</sequence>
<comment type="caution">
    <text evidence="11">The sequence shown here is derived from an EMBL/GenBank/DDBJ whole genome shotgun (WGS) entry which is preliminary data.</text>
</comment>
<dbReference type="Proteomes" id="UP000499080">
    <property type="component" value="Unassembled WGS sequence"/>
</dbReference>
<dbReference type="GO" id="GO:0016705">
    <property type="term" value="F:oxidoreductase activity, acting on paired donors, with incorporation or reduction of molecular oxygen"/>
    <property type="evidence" value="ECO:0007669"/>
    <property type="project" value="InterPro"/>
</dbReference>
<dbReference type="GO" id="GO:0020037">
    <property type="term" value="F:heme binding"/>
    <property type="evidence" value="ECO:0007669"/>
    <property type="project" value="InterPro"/>
</dbReference>
<evidence type="ECO:0000313" key="12">
    <source>
        <dbReference type="Proteomes" id="UP000499080"/>
    </source>
</evidence>
<dbReference type="GO" id="GO:0004497">
    <property type="term" value="F:monooxygenase activity"/>
    <property type="evidence" value="ECO:0007669"/>
    <property type="project" value="UniProtKB-KW"/>
</dbReference>
<dbReference type="PROSITE" id="PS00086">
    <property type="entry name" value="CYTOCHROME_P450"/>
    <property type="match status" value="1"/>
</dbReference>
<dbReference type="PRINTS" id="PR00463">
    <property type="entry name" value="EP450I"/>
</dbReference>
<dbReference type="InterPro" id="IPR050196">
    <property type="entry name" value="Cytochrome_P450_Monoox"/>
</dbReference>
<dbReference type="InterPro" id="IPR036396">
    <property type="entry name" value="Cyt_P450_sf"/>
</dbReference>
<dbReference type="SUPFAM" id="SSF48264">
    <property type="entry name" value="Cytochrome P450"/>
    <property type="match status" value="1"/>
</dbReference>
<gene>
    <name evidence="11" type="primary">Cyp4v2_19</name>
    <name evidence="11" type="ORF">AVEN_80253_1</name>
</gene>
<keyword evidence="9 10" id="KW-0479">Metal-binding</keyword>
<comment type="subcellular location">
    <subcellularLocation>
        <location evidence="2">Endoplasmic reticulum membrane</location>
    </subcellularLocation>
</comment>
<evidence type="ECO:0000256" key="3">
    <source>
        <dbReference type="ARBA" id="ARBA00010617"/>
    </source>
</evidence>
<keyword evidence="12" id="KW-1185">Reference proteome</keyword>
<comment type="cofactor">
    <cofactor evidence="1 9">
        <name>heme</name>
        <dbReference type="ChEBI" id="CHEBI:30413"/>
    </cofactor>
</comment>
<evidence type="ECO:0000256" key="8">
    <source>
        <dbReference type="ARBA" id="ARBA00023136"/>
    </source>
</evidence>
<evidence type="ECO:0000256" key="5">
    <source>
        <dbReference type="ARBA" id="ARBA00022824"/>
    </source>
</evidence>
<protein>
    <submittedName>
        <fullName evidence="11">Cytochrome P450 4V2</fullName>
    </submittedName>
</protein>
<evidence type="ECO:0000256" key="1">
    <source>
        <dbReference type="ARBA" id="ARBA00001971"/>
    </source>
</evidence>
<evidence type="ECO:0000256" key="6">
    <source>
        <dbReference type="ARBA" id="ARBA00023004"/>
    </source>
</evidence>
<reference evidence="11 12" key="1">
    <citation type="journal article" date="2019" name="Sci. Rep.">
        <title>Orb-weaving spider Araneus ventricosus genome elucidates the spidroin gene catalogue.</title>
        <authorList>
            <person name="Kono N."/>
            <person name="Nakamura H."/>
            <person name="Ohtoshi R."/>
            <person name="Moran D.A.P."/>
            <person name="Shinohara A."/>
            <person name="Yoshida Y."/>
            <person name="Fujiwara M."/>
            <person name="Mori M."/>
            <person name="Tomita M."/>
            <person name="Arakawa K."/>
        </authorList>
    </citation>
    <scope>NUCLEOTIDE SEQUENCE [LARGE SCALE GENOMIC DNA]</scope>
</reference>
<dbReference type="Pfam" id="PF00067">
    <property type="entry name" value="p450"/>
    <property type="match status" value="1"/>
</dbReference>
<keyword evidence="6 9" id="KW-0408">Iron</keyword>
<dbReference type="PANTHER" id="PTHR24291:SF189">
    <property type="entry name" value="CYTOCHROME P450 4C3-RELATED"/>
    <property type="match status" value="1"/>
</dbReference>